<gene>
    <name evidence="1" type="ORF">F1189_24820</name>
</gene>
<accession>A0A5M6IM26</accession>
<keyword evidence="2" id="KW-1185">Reference proteome</keyword>
<dbReference type="EMBL" id="VWPK01000054">
    <property type="protein sequence ID" value="KAA5609282.1"/>
    <property type="molecule type" value="Genomic_DNA"/>
</dbReference>
<dbReference type="GO" id="GO:0016853">
    <property type="term" value="F:isomerase activity"/>
    <property type="evidence" value="ECO:0007669"/>
    <property type="project" value="UniProtKB-KW"/>
</dbReference>
<dbReference type="PANTHER" id="PTHR48228:SF5">
    <property type="entry name" value="ALPHA-METHYLACYL-COA RACEMASE"/>
    <property type="match status" value="1"/>
</dbReference>
<dbReference type="OrthoDB" id="7457784at2"/>
<dbReference type="PANTHER" id="PTHR48228">
    <property type="entry name" value="SUCCINYL-COA--D-CITRAMALATE COA-TRANSFERASE"/>
    <property type="match status" value="1"/>
</dbReference>
<dbReference type="InterPro" id="IPR044855">
    <property type="entry name" value="CoA-Trfase_III_dom3_sf"/>
</dbReference>
<dbReference type="Proteomes" id="UP000325255">
    <property type="component" value="Unassembled WGS sequence"/>
</dbReference>
<dbReference type="Gene3D" id="3.40.50.10540">
    <property type="entry name" value="Crotonobetainyl-coa:carnitine coa-transferase, domain 1"/>
    <property type="match status" value="1"/>
</dbReference>
<evidence type="ECO:0000313" key="2">
    <source>
        <dbReference type="Proteomes" id="UP000325255"/>
    </source>
</evidence>
<name>A0A5M6IM26_9PROT</name>
<evidence type="ECO:0000313" key="1">
    <source>
        <dbReference type="EMBL" id="KAA5609282.1"/>
    </source>
</evidence>
<proteinExistence type="predicted"/>
<dbReference type="Gene3D" id="3.30.1540.10">
    <property type="entry name" value="formyl-coa transferase, domain 3"/>
    <property type="match status" value="1"/>
</dbReference>
<dbReference type="SUPFAM" id="SSF89796">
    <property type="entry name" value="CoA-transferase family III (CaiB/BaiF)"/>
    <property type="match status" value="1"/>
</dbReference>
<organism evidence="1 2">
    <name type="scientific">Rhodovastum atsumiense</name>
    <dbReference type="NCBI Taxonomy" id="504468"/>
    <lineage>
        <taxon>Bacteria</taxon>
        <taxon>Pseudomonadati</taxon>
        <taxon>Pseudomonadota</taxon>
        <taxon>Alphaproteobacteria</taxon>
        <taxon>Acetobacterales</taxon>
        <taxon>Acetobacteraceae</taxon>
        <taxon>Rhodovastum</taxon>
    </lineage>
</organism>
<comment type="caution">
    <text evidence="1">The sequence shown here is derived from an EMBL/GenBank/DDBJ whole genome shotgun (WGS) entry which is preliminary data.</text>
</comment>
<protein>
    <submittedName>
        <fullName evidence="1">2-methylfumaryl-CoA isomerase</fullName>
    </submittedName>
</protein>
<dbReference type="RefSeq" id="WP_150043920.1">
    <property type="nucleotide sequence ID" value="NZ_OW485601.1"/>
</dbReference>
<dbReference type="InterPro" id="IPR023606">
    <property type="entry name" value="CoA-Trfase_III_dom_1_sf"/>
</dbReference>
<dbReference type="InterPro" id="IPR003673">
    <property type="entry name" value="CoA-Trfase_fam_III"/>
</dbReference>
<dbReference type="AlphaFoldDB" id="A0A5M6IM26"/>
<dbReference type="Pfam" id="PF02515">
    <property type="entry name" value="CoA_transf_3"/>
    <property type="match status" value="1"/>
</dbReference>
<dbReference type="InterPro" id="IPR050509">
    <property type="entry name" value="CoA-transferase_III"/>
</dbReference>
<reference evidence="1 2" key="1">
    <citation type="submission" date="2019-09" db="EMBL/GenBank/DDBJ databases">
        <title>Genome sequence of Rhodovastum atsumiense, a diverse member of the Acetobacteraceae family of non-sulfur purple photosynthetic bacteria.</title>
        <authorList>
            <person name="Meyer T."/>
            <person name="Kyndt J."/>
        </authorList>
    </citation>
    <scope>NUCLEOTIDE SEQUENCE [LARGE SCALE GENOMIC DNA]</scope>
    <source>
        <strain evidence="1 2">DSM 21279</strain>
    </source>
</reference>
<sequence length="413" mass="44428">MPGILDGIRVVEASAFVAAPLAGMTLAQMGADVIRFDPVQGGPDARRWPVTADGQSLYWAGLNKGKRSLAVDTTKPEGQALVRALLAAPGPGNGLFLTNLPTGKGWMSYEALRAERPDLIMLELVGNPDGSAAVDYTVNCAVGFPFVTGPDRGSAAVNPVNHVMPVWDALAGTHLALALLAAERHRRLTGEGQKVRIALSDIAFAMTGHLGCIAEVEVNDTDRRACGNELYGAYGAPFETRDGRLIYIAVVTDRMWRELGKATGLAARFEALEALLECDLRHREGDRFQAREAISALLRPWCLARSLDEIRTAFDGTGVCWGPYQTFRQMLAEDPRCSPANAMFAMLDQPGIGRYRVPGSPIAFGALPRQPPRRAPLLGEHTDEILRQELGLSDTEIGRLRAAGVVAGPPQVT</sequence>
<keyword evidence="1" id="KW-0413">Isomerase</keyword>